<keyword evidence="3" id="KW-1185">Reference proteome</keyword>
<evidence type="ECO:0000313" key="2">
    <source>
        <dbReference type="EMBL" id="KAK3214075.1"/>
    </source>
</evidence>
<accession>A0AAN6M0B3</accession>
<gene>
    <name evidence="2" type="ORF">GRF29_28g1905762</name>
</gene>
<proteinExistence type="predicted"/>
<dbReference type="EMBL" id="WVTA01000004">
    <property type="protein sequence ID" value="KAK3214075.1"/>
    <property type="molecule type" value="Genomic_DNA"/>
</dbReference>
<dbReference type="Proteomes" id="UP001280581">
    <property type="component" value="Unassembled WGS sequence"/>
</dbReference>
<feature type="compositionally biased region" description="Basic and acidic residues" evidence="1">
    <location>
        <begin position="134"/>
        <end position="150"/>
    </location>
</feature>
<name>A0AAN6M0B3_9PLEO</name>
<dbReference type="AlphaFoldDB" id="A0AAN6M0B3"/>
<evidence type="ECO:0000313" key="3">
    <source>
        <dbReference type="Proteomes" id="UP001280581"/>
    </source>
</evidence>
<sequence length="191" mass="22043">MPPTTRAKRRLAYKRLLDKRDKLRKEEQRLCEQQSKLVPAVETHKTELNTVTAQHEHDISRLESIKTFFESRYGQYDELVRLQQENAEDVNQVQGVHALLLPVGPDNAASSETVEQDIIDQNGGETDAPPTDDQTTHDHHDENDDEHGMNLDDDDIDDENDQEDVDNFSDDESDDSDYVPFANMAKRRRLR</sequence>
<protein>
    <submittedName>
        <fullName evidence="2">Uncharacterized protein</fullName>
    </submittedName>
</protein>
<feature type="compositionally biased region" description="Acidic residues" evidence="1">
    <location>
        <begin position="151"/>
        <end position="177"/>
    </location>
</feature>
<comment type="caution">
    <text evidence="2">The sequence shown here is derived from an EMBL/GenBank/DDBJ whole genome shotgun (WGS) entry which is preliminary data.</text>
</comment>
<feature type="region of interest" description="Disordered" evidence="1">
    <location>
        <begin position="120"/>
        <end position="191"/>
    </location>
</feature>
<reference evidence="2 3" key="1">
    <citation type="submission" date="2021-02" db="EMBL/GenBank/DDBJ databases">
        <title>Genome assembly of Pseudopithomyces chartarum.</title>
        <authorList>
            <person name="Jauregui R."/>
            <person name="Singh J."/>
            <person name="Voisey C."/>
        </authorList>
    </citation>
    <scope>NUCLEOTIDE SEQUENCE [LARGE SCALE GENOMIC DNA]</scope>
    <source>
        <strain evidence="2 3">AGR01</strain>
    </source>
</reference>
<organism evidence="2 3">
    <name type="scientific">Pseudopithomyces chartarum</name>
    <dbReference type="NCBI Taxonomy" id="1892770"/>
    <lineage>
        <taxon>Eukaryota</taxon>
        <taxon>Fungi</taxon>
        <taxon>Dikarya</taxon>
        <taxon>Ascomycota</taxon>
        <taxon>Pezizomycotina</taxon>
        <taxon>Dothideomycetes</taxon>
        <taxon>Pleosporomycetidae</taxon>
        <taxon>Pleosporales</taxon>
        <taxon>Massarineae</taxon>
        <taxon>Didymosphaeriaceae</taxon>
        <taxon>Pseudopithomyces</taxon>
    </lineage>
</organism>
<evidence type="ECO:0000256" key="1">
    <source>
        <dbReference type="SAM" id="MobiDB-lite"/>
    </source>
</evidence>